<feature type="transmembrane region" description="Helical" evidence="8">
    <location>
        <begin position="455"/>
        <end position="475"/>
    </location>
</feature>
<dbReference type="Proteomes" id="UP001500902">
    <property type="component" value="Unassembled WGS sequence"/>
</dbReference>
<feature type="transmembrane region" description="Helical" evidence="8">
    <location>
        <begin position="388"/>
        <end position="410"/>
    </location>
</feature>
<feature type="transmembrane region" description="Helical" evidence="8">
    <location>
        <begin position="71"/>
        <end position="97"/>
    </location>
</feature>
<sequence>MTSPIPPQPYSRALGFLLAVPALLGALITLVLPTGQTIWLSFQSGGILRDSAYAGTANYAHLLGEAEFWRALGFTFSMIVFPLLVAVVVGPLLALALDRAGTWTRRAGRVVLSLAVVTFSPVAVAGAWMRGLTEDATGLATLADGLREPATAPGALRLIVAAATFGLVCALAVIAFLPALRGGTPVPAMLVVGVLVVLAMVAVGLQSFSIGLALTRGGPERVTETLAGLQYDKAFRTAEFGLGASIAVLTGVILGVLGIIATIVAVAARLSITVNRRAASDPAPQGPYDPASGIPGGEPTPGSAVPLPPPAAPGAVPGPVSPYLPGPVSGDGGQAPARTAANPVAVAVGVVALVVVVVAAFVLTWPWMDGVLASPSTEAGSLRAFVNTWVPAIVGAFVSVGVAYLAALGIGGLRPLGRASEWLLLLFAPWLFVGTGPLGVANWQNIRNLGLIDTLPALIPPLLVSVPALFVLTLLCKGLAERTDKDFFAGVFLPSLPMAGILVGAVTLVNAHDLGWPLLVAQNAELFTTPVAQLALLSGYSGVAPDVAAGTPLLVVAVALAALVAAQLLYLDRLAVATNGAANRSPERTPVA</sequence>
<keyword evidence="2" id="KW-0813">Transport</keyword>
<evidence type="ECO:0000256" key="3">
    <source>
        <dbReference type="ARBA" id="ARBA00022475"/>
    </source>
</evidence>
<dbReference type="RefSeq" id="WP_344875454.1">
    <property type="nucleotide sequence ID" value="NZ_BAAAZP010000034.1"/>
</dbReference>
<keyword evidence="4 8" id="KW-0812">Transmembrane</keyword>
<keyword evidence="6 8" id="KW-0472">Membrane</keyword>
<feature type="transmembrane region" description="Helical" evidence="8">
    <location>
        <begin position="109"/>
        <end position="129"/>
    </location>
</feature>
<evidence type="ECO:0000313" key="10">
    <source>
        <dbReference type="Proteomes" id="UP001500902"/>
    </source>
</evidence>
<feature type="transmembrane region" description="Helical" evidence="8">
    <location>
        <begin position="547"/>
        <end position="571"/>
    </location>
</feature>
<evidence type="ECO:0000256" key="2">
    <source>
        <dbReference type="ARBA" id="ARBA00022448"/>
    </source>
</evidence>
<keyword evidence="3" id="KW-1003">Cell membrane</keyword>
<evidence type="ECO:0000256" key="6">
    <source>
        <dbReference type="ARBA" id="ARBA00023136"/>
    </source>
</evidence>
<gene>
    <name evidence="9" type="ORF">GCM10022224_020780</name>
</gene>
<evidence type="ECO:0000256" key="1">
    <source>
        <dbReference type="ARBA" id="ARBA00004651"/>
    </source>
</evidence>
<evidence type="ECO:0000256" key="4">
    <source>
        <dbReference type="ARBA" id="ARBA00022692"/>
    </source>
</evidence>
<comment type="caution">
    <text evidence="9">The sequence shown here is derived from an EMBL/GenBank/DDBJ whole genome shotgun (WGS) entry which is preliminary data.</text>
</comment>
<evidence type="ECO:0000313" key="9">
    <source>
        <dbReference type="EMBL" id="GAA3657433.1"/>
    </source>
</evidence>
<organism evidence="9 10">
    <name type="scientific">Nonomuraea antimicrobica</name>
    <dbReference type="NCBI Taxonomy" id="561173"/>
    <lineage>
        <taxon>Bacteria</taxon>
        <taxon>Bacillati</taxon>
        <taxon>Actinomycetota</taxon>
        <taxon>Actinomycetes</taxon>
        <taxon>Streptosporangiales</taxon>
        <taxon>Streptosporangiaceae</taxon>
        <taxon>Nonomuraea</taxon>
    </lineage>
</organism>
<feature type="transmembrane region" description="Helical" evidence="8">
    <location>
        <begin position="155"/>
        <end position="177"/>
    </location>
</feature>
<feature type="transmembrane region" description="Helical" evidence="8">
    <location>
        <begin position="422"/>
        <end position="443"/>
    </location>
</feature>
<dbReference type="InterPro" id="IPR035906">
    <property type="entry name" value="MetI-like_sf"/>
</dbReference>
<evidence type="ECO:0008006" key="11">
    <source>
        <dbReference type="Google" id="ProtNLM"/>
    </source>
</evidence>
<dbReference type="PANTHER" id="PTHR43227">
    <property type="entry name" value="BLL4140 PROTEIN"/>
    <property type="match status" value="1"/>
</dbReference>
<dbReference type="EMBL" id="BAAAZP010000034">
    <property type="protein sequence ID" value="GAA3657433.1"/>
    <property type="molecule type" value="Genomic_DNA"/>
</dbReference>
<feature type="region of interest" description="Disordered" evidence="7">
    <location>
        <begin position="279"/>
        <end position="311"/>
    </location>
</feature>
<dbReference type="PANTHER" id="PTHR43227:SF8">
    <property type="entry name" value="DIACETYLCHITOBIOSE UPTAKE SYSTEM PERMEASE PROTEIN DASB"/>
    <property type="match status" value="1"/>
</dbReference>
<name>A0ABP7BDE6_9ACTN</name>
<dbReference type="InterPro" id="IPR050809">
    <property type="entry name" value="UgpAE/MalFG_permease"/>
</dbReference>
<feature type="transmembrane region" description="Helical" evidence="8">
    <location>
        <begin position="240"/>
        <end position="268"/>
    </location>
</feature>
<accession>A0ABP7BDE6</accession>
<proteinExistence type="predicted"/>
<keyword evidence="10" id="KW-1185">Reference proteome</keyword>
<reference evidence="10" key="1">
    <citation type="journal article" date="2019" name="Int. J. Syst. Evol. Microbiol.">
        <title>The Global Catalogue of Microorganisms (GCM) 10K type strain sequencing project: providing services to taxonomists for standard genome sequencing and annotation.</title>
        <authorList>
            <consortium name="The Broad Institute Genomics Platform"/>
            <consortium name="The Broad Institute Genome Sequencing Center for Infectious Disease"/>
            <person name="Wu L."/>
            <person name="Ma J."/>
        </authorList>
    </citation>
    <scope>NUCLEOTIDE SEQUENCE [LARGE SCALE GENOMIC DNA]</scope>
    <source>
        <strain evidence="10">JCM 16904</strain>
    </source>
</reference>
<feature type="transmembrane region" description="Helical" evidence="8">
    <location>
        <begin position="12"/>
        <end position="32"/>
    </location>
</feature>
<keyword evidence="5 8" id="KW-1133">Transmembrane helix</keyword>
<feature type="transmembrane region" description="Helical" evidence="8">
    <location>
        <begin position="487"/>
        <end position="509"/>
    </location>
</feature>
<protein>
    <recommendedName>
        <fullName evidence="11">ABC-type sugar transport system, permease component</fullName>
    </recommendedName>
</protein>
<evidence type="ECO:0000256" key="7">
    <source>
        <dbReference type="SAM" id="MobiDB-lite"/>
    </source>
</evidence>
<dbReference type="Gene3D" id="1.10.3720.10">
    <property type="entry name" value="MetI-like"/>
    <property type="match status" value="2"/>
</dbReference>
<evidence type="ECO:0000256" key="8">
    <source>
        <dbReference type="SAM" id="Phobius"/>
    </source>
</evidence>
<feature type="transmembrane region" description="Helical" evidence="8">
    <location>
        <begin position="189"/>
        <end position="214"/>
    </location>
</feature>
<dbReference type="SUPFAM" id="SSF161098">
    <property type="entry name" value="MetI-like"/>
    <property type="match status" value="1"/>
</dbReference>
<feature type="transmembrane region" description="Helical" evidence="8">
    <location>
        <begin position="344"/>
        <end position="368"/>
    </location>
</feature>
<comment type="subcellular location">
    <subcellularLocation>
        <location evidence="1">Cell membrane</location>
        <topology evidence="1">Multi-pass membrane protein</topology>
    </subcellularLocation>
</comment>
<evidence type="ECO:0000256" key="5">
    <source>
        <dbReference type="ARBA" id="ARBA00022989"/>
    </source>
</evidence>